<evidence type="ECO:0000313" key="8">
    <source>
        <dbReference type="EMBL" id="ROQ93611.1"/>
    </source>
</evidence>
<evidence type="ECO:0000256" key="5">
    <source>
        <dbReference type="ARBA" id="ARBA00022777"/>
    </source>
</evidence>
<comment type="caution">
    <text evidence="8">The sequence shown here is derived from an EMBL/GenBank/DDBJ whole genome shotgun (WGS) entry which is preliminary data.</text>
</comment>
<dbReference type="InterPro" id="IPR030665">
    <property type="entry name" value="KaiC"/>
</dbReference>
<feature type="domain" description="KaiC" evidence="7">
    <location>
        <begin position="243"/>
        <end position="475"/>
    </location>
</feature>
<dbReference type="EMBL" id="RJVA01000011">
    <property type="protein sequence ID" value="ROQ93611.1"/>
    <property type="molecule type" value="Genomic_DNA"/>
</dbReference>
<evidence type="ECO:0000313" key="9">
    <source>
        <dbReference type="Proteomes" id="UP000276223"/>
    </source>
</evidence>
<proteinExistence type="predicted"/>
<keyword evidence="6" id="KW-0378">Hydrolase</keyword>
<keyword evidence="9" id="KW-1185">Reference proteome</keyword>
<dbReference type="InterPro" id="IPR010624">
    <property type="entry name" value="KaiC_dom"/>
</dbReference>
<dbReference type="Proteomes" id="UP000276223">
    <property type="component" value="Unassembled WGS sequence"/>
</dbReference>
<dbReference type="InterPro" id="IPR027417">
    <property type="entry name" value="P-loop_NTPase"/>
</dbReference>
<dbReference type="AlphaFoldDB" id="A0A3N1V0E5"/>
<dbReference type="SMART" id="SM00382">
    <property type="entry name" value="AAA"/>
    <property type="match status" value="2"/>
</dbReference>
<keyword evidence="4" id="KW-0677">Repeat</keyword>
<dbReference type="EC" id="2.7.11.1" evidence="1"/>
<protein>
    <recommendedName>
        <fullName evidence="1">non-specific serine/threonine protein kinase</fullName>
        <ecNumber evidence="1">2.7.11.1</ecNumber>
    </recommendedName>
</protein>
<dbReference type="RefSeq" id="WP_123290091.1">
    <property type="nucleotide sequence ID" value="NZ_RJVA01000011.1"/>
</dbReference>
<dbReference type="PIRSF" id="PIRSF039117">
    <property type="entry name" value="KaiC"/>
    <property type="match status" value="1"/>
</dbReference>
<dbReference type="Pfam" id="PF06745">
    <property type="entry name" value="ATPase"/>
    <property type="match status" value="2"/>
</dbReference>
<dbReference type="OrthoDB" id="9783783at2"/>
<dbReference type="GO" id="GO:0004674">
    <property type="term" value="F:protein serine/threonine kinase activity"/>
    <property type="evidence" value="ECO:0007669"/>
    <property type="project" value="UniProtKB-EC"/>
</dbReference>
<feature type="domain" description="KaiC" evidence="7">
    <location>
        <begin position="7"/>
        <end position="241"/>
    </location>
</feature>
<keyword evidence="5" id="KW-0418">Kinase</keyword>
<reference evidence="8 9" key="1">
    <citation type="submission" date="2018-11" db="EMBL/GenBank/DDBJ databases">
        <title>Genomic Encyclopedia of Type Strains, Phase IV (KMG-IV): sequencing the most valuable type-strain genomes for metagenomic binning, comparative biology and taxonomic classification.</title>
        <authorList>
            <person name="Goeker M."/>
        </authorList>
    </citation>
    <scope>NUCLEOTIDE SEQUENCE [LARGE SCALE GENOMIC DNA]</scope>
    <source>
        <strain evidence="8 9">DSM 22027</strain>
    </source>
</reference>
<dbReference type="Gene3D" id="3.40.50.300">
    <property type="entry name" value="P-loop containing nucleotide triphosphate hydrolases"/>
    <property type="match status" value="2"/>
</dbReference>
<dbReference type="PANTHER" id="PTHR42926">
    <property type="match status" value="1"/>
</dbReference>
<dbReference type="InterPro" id="IPR014774">
    <property type="entry name" value="KaiC-like_dom"/>
</dbReference>
<evidence type="ECO:0000259" key="7">
    <source>
        <dbReference type="PROSITE" id="PS51146"/>
    </source>
</evidence>
<dbReference type="SUPFAM" id="SSF52540">
    <property type="entry name" value="P-loop containing nucleoside triphosphate hydrolases"/>
    <property type="match status" value="2"/>
</dbReference>
<dbReference type="InterPro" id="IPR051347">
    <property type="entry name" value="Circadian_clock_KaiC-rel"/>
</dbReference>
<accession>A0A3N1V0E5</accession>
<organism evidence="8 9">
    <name type="scientific">Desulfosoma caldarium</name>
    <dbReference type="NCBI Taxonomy" id="610254"/>
    <lineage>
        <taxon>Bacteria</taxon>
        <taxon>Pseudomonadati</taxon>
        <taxon>Thermodesulfobacteriota</taxon>
        <taxon>Syntrophobacteria</taxon>
        <taxon>Syntrophobacterales</taxon>
        <taxon>Syntrophobacteraceae</taxon>
        <taxon>Desulfosoma</taxon>
    </lineage>
</organism>
<keyword evidence="2" id="KW-0597">Phosphoprotein</keyword>
<name>A0A3N1V0E5_9BACT</name>
<gene>
    <name evidence="8" type="ORF">EDC27_1644</name>
</gene>
<evidence type="ECO:0000256" key="1">
    <source>
        <dbReference type="ARBA" id="ARBA00012513"/>
    </source>
</evidence>
<sequence>MQQTTENRLSTGIKGLDEILAGGLLPGRAYLLHGGPGTGKTTLGLHFLVAGAAQGERALFITLEEWETSLRKNAAAVGLDLSGIDFLDISPGPEYFCRVQTYDIFAPAEVEREPLTETITEAVERIHPVRVFIDSLTQFRYLSSDVFQFRKQVLSFLQFLTQQGATVVFTSEYSPDHPDDDLQFMADGIIELDCEEGGRSVSIRKFRGSSFKGGKHSMVLTSRGMAVFPRLIPEEHGREFLAEAISTEIPELDALMHGGVERGTISIITGPSGVGKTTLGILFMKEAARRGERSVMYSFEESLEPLIHRSEAVKIPVRSMLEKGTLSVVQVEPLRYTSNEFAWMVRREVEEKNARIVMIDSLSGYRLSLRGGDLVSHLHALCKYLSNMGVTVFLINEVEAITGDFKPTELGISYLADNIVILRYLEMAGELRKAIGVLKKRLSDFEKTLREFEITGSGVKVGPPLRRLRGILTGVPNWVKGEEEK</sequence>
<evidence type="ECO:0000256" key="2">
    <source>
        <dbReference type="ARBA" id="ARBA00022553"/>
    </source>
</evidence>
<evidence type="ECO:0000256" key="3">
    <source>
        <dbReference type="ARBA" id="ARBA00022679"/>
    </source>
</evidence>
<keyword evidence="3" id="KW-0808">Transferase</keyword>
<evidence type="ECO:0000256" key="6">
    <source>
        <dbReference type="ARBA" id="ARBA00022801"/>
    </source>
</evidence>
<dbReference type="PANTHER" id="PTHR42926:SF1">
    <property type="entry name" value="CIRCADIAN CLOCK OSCILLATOR PROTEIN KAIC 1"/>
    <property type="match status" value="1"/>
</dbReference>
<dbReference type="PROSITE" id="PS51146">
    <property type="entry name" value="KAIC"/>
    <property type="match status" value="2"/>
</dbReference>
<dbReference type="InterPro" id="IPR003593">
    <property type="entry name" value="AAA+_ATPase"/>
</dbReference>
<evidence type="ECO:0000256" key="4">
    <source>
        <dbReference type="ARBA" id="ARBA00022737"/>
    </source>
</evidence>
<dbReference type="GO" id="GO:0016787">
    <property type="term" value="F:hydrolase activity"/>
    <property type="evidence" value="ECO:0007669"/>
    <property type="project" value="UniProtKB-KW"/>
</dbReference>
<dbReference type="GO" id="GO:0005524">
    <property type="term" value="F:ATP binding"/>
    <property type="evidence" value="ECO:0007669"/>
    <property type="project" value="InterPro"/>
</dbReference>